<keyword evidence="1" id="KW-0805">Transcription regulation</keyword>
<protein>
    <submittedName>
        <fullName evidence="6">TetR/AcrR family transcriptional regulator</fullName>
    </submittedName>
</protein>
<evidence type="ECO:0000256" key="3">
    <source>
        <dbReference type="ARBA" id="ARBA00023163"/>
    </source>
</evidence>
<dbReference type="SUPFAM" id="SSF48498">
    <property type="entry name" value="Tetracyclin repressor-like, C-terminal domain"/>
    <property type="match status" value="1"/>
</dbReference>
<evidence type="ECO:0000256" key="4">
    <source>
        <dbReference type="PROSITE-ProRule" id="PRU00335"/>
    </source>
</evidence>
<dbReference type="InterPro" id="IPR023772">
    <property type="entry name" value="DNA-bd_HTH_TetR-type_CS"/>
</dbReference>
<reference evidence="6" key="1">
    <citation type="submission" date="2021-03" db="EMBL/GenBank/DDBJ databases">
        <title>The complete genome sequence of Acetobacter sp. TBRC 12339.</title>
        <authorList>
            <person name="Charoenyingcharoen P."/>
            <person name="Yukphan P."/>
        </authorList>
    </citation>
    <scope>NUCLEOTIDE SEQUENCE</scope>
    <source>
        <strain evidence="6">TBRC 12339</strain>
    </source>
</reference>
<keyword evidence="2 4" id="KW-0238">DNA-binding</keyword>
<dbReference type="InterPro" id="IPR009057">
    <property type="entry name" value="Homeodomain-like_sf"/>
</dbReference>
<dbReference type="PROSITE" id="PS01081">
    <property type="entry name" value="HTH_TETR_1"/>
    <property type="match status" value="1"/>
</dbReference>
<sequence length="219" mass="24248">MPSSLPDIAPPTAPCMGESEAKRQQILAGAKSVFAEHGYEGASMSVIARKAGVSKGTLYNYFTSKADLFTAFVEQNCREKLPEALAYVQQDGTPQEILTAVARAMVRLMTLPESLMLYRIIVSEAPHFPQLAVSFWEHGPRIVIGTFANWIREQTQRGMLAAEDPEFAAEQFFALCQTRIAHRKRFNMALENEAATEEKVIHNAVRVFLAAYGPATPRA</sequence>
<organism evidence="6 7">
    <name type="scientific">Acetobacter garciniae</name>
    <dbReference type="NCBI Taxonomy" id="2817435"/>
    <lineage>
        <taxon>Bacteria</taxon>
        <taxon>Pseudomonadati</taxon>
        <taxon>Pseudomonadota</taxon>
        <taxon>Alphaproteobacteria</taxon>
        <taxon>Acetobacterales</taxon>
        <taxon>Acetobacteraceae</taxon>
        <taxon>Acetobacter</taxon>
    </lineage>
</organism>
<dbReference type="RefSeq" id="WP_207845033.1">
    <property type="nucleotide sequence ID" value="NZ_JAFVMH010000002.1"/>
</dbReference>
<dbReference type="InterPro" id="IPR001647">
    <property type="entry name" value="HTH_TetR"/>
</dbReference>
<dbReference type="Gene3D" id="1.10.357.10">
    <property type="entry name" value="Tetracycline Repressor, domain 2"/>
    <property type="match status" value="1"/>
</dbReference>
<feature type="DNA-binding region" description="H-T-H motif" evidence="4">
    <location>
        <begin position="43"/>
        <end position="62"/>
    </location>
</feature>
<keyword evidence="7" id="KW-1185">Reference proteome</keyword>
<dbReference type="PROSITE" id="PS50977">
    <property type="entry name" value="HTH_TETR_2"/>
    <property type="match status" value="1"/>
</dbReference>
<dbReference type="PANTHER" id="PTHR30055:SF146">
    <property type="entry name" value="HTH-TYPE TRANSCRIPTIONAL DUAL REGULATOR CECR"/>
    <property type="match status" value="1"/>
</dbReference>
<feature type="domain" description="HTH tetR-type" evidence="5">
    <location>
        <begin position="20"/>
        <end position="80"/>
    </location>
</feature>
<dbReference type="Pfam" id="PF14246">
    <property type="entry name" value="TetR_C_7"/>
    <property type="match status" value="1"/>
</dbReference>
<dbReference type="FunFam" id="1.10.10.60:FF:000141">
    <property type="entry name" value="TetR family transcriptional regulator"/>
    <property type="match status" value="1"/>
</dbReference>
<dbReference type="Pfam" id="PF00440">
    <property type="entry name" value="TetR_N"/>
    <property type="match status" value="1"/>
</dbReference>
<evidence type="ECO:0000259" key="5">
    <source>
        <dbReference type="PROSITE" id="PS50977"/>
    </source>
</evidence>
<dbReference type="GO" id="GO:0003700">
    <property type="term" value="F:DNA-binding transcription factor activity"/>
    <property type="evidence" value="ECO:0007669"/>
    <property type="project" value="TreeGrafter"/>
</dbReference>
<gene>
    <name evidence="6" type="ORF">J2D77_03955</name>
</gene>
<evidence type="ECO:0000256" key="2">
    <source>
        <dbReference type="ARBA" id="ARBA00023125"/>
    </source>
</evidence>
<evidence type="ECO:0000313" key="7">
    <source>
        <dbReference type="Proteomes" id="UP000664073"/>
    </source>
</evidence>
<dbReference type="PANTHER" id="PTHR30055">
    <property type="entry name" value="HTH-TYPE TRANSCRIPTIONAL REGULATOR RUTR"/>
    <property type="match status" value="1"/>
</dbReference>
<dbReference type="Proteomes" id="UP000664073">
    <property type="component" value="Unassembled WGS sequence"/>
</dbReference>
<name>A0A939HKA8_9PROT</name>
<dbReference type="InterPro" id="IPR039536">
    <property type="entry name" value="TetR_C_Proteobacteria"/>
</dbReference>
<dbReference type="SUPFAM" id="SSF46689">
    <property type="entry name" value="Homeodomain-like"/>
    <property type="match status" value="1"/>
</dbReference>
<comment type="caution">
    <text evidence="6">The sequence shown here is derived from an EMBL/GenBank/DDBJ whole genome shotgun (WGS) entry which is preliminary data.</text>
</comment>
<dbReference type="AlphaFoldDB" id="A0A939HKA8"/>
<keyword evidence="3" id="KW-0804">Transcription</keyword>
<dbReference type="PRINTS" id="PR00455">
    <property type="entry name" value="HTHTETR"/>
</dbReference>
<evidence type="ECO:0000313" key="6">
    <source>
        <dbReference type="EMBL" id="MBO1324315.1"/>
    </source>
</evidence>
<evidence type="ECO:0000256" key="1">
    <source>
        <dbReference type="ARBA" id="ARBA00023015"/>
    </source>
</evidence>
<dbReference type="Gene3D" id="1.10.10.60">
    <property type="entry name" value="Homeodomain-like"/>
    <property type="match status" value="1"/>
</dbReference>
<accession>A0A939HKA8</accession>
<dbReference type="InterPro" id="IPR050109">
    <property type="entry name" value="HTH-type_TetR-like_transc_reg"/>
</dbReference>
<dbReference type="InterPro" id="IPR036271">
    <property type="entry name" value="Tet_transcr_reg_TetR-rel_C_sf"/>
</dbReference>
<dbReference type="EMBL" id="JAFVMH010000002">
    <property type="protein sequence ID" value="MBO1324315.1"/>
    <property type="molecule type" value="Genomic_DNA"/>
</dbReference>
<dbReference type="GO" id="GO:0000976">
    <property type="term" value="F:transcription cis-regulatory region binding"/>
    <property type="evidence" value="ECO:0007669"/>
    <property type="project" value="TreeGrafter"/>
</dbReference>
<proteinExistence type="predicted"/>